<evidence type="ECO:0000313" key="6">
    <source>
        <dbReference type="Proteomes" id="UP000197138"/>
    </source>
</evidence>
<dbReference type="PANTHER" id="PTHR31170">
    <property type="entry name" value="BNAC04G53230D PROTEIN"/>
    <property type="match status" value="1"/>
</dbReference>
<keyword evidence="7" id="KW-1185">Reference proteome</keyword>
<dbReference type="InterPro" id="IPR004158">
    <property type="entry name" value="DUF247_pln"/>
</dbReference>
<evidence type="ECO:0000256" key="1">
    <source>
        <dbReference type="SAM" id="Coils"/>
    </source>
</evidence>
<dbReference type="PANTHER" id="PTHR31170:SF25">
    <property type="entry name" value="BNAA09G04570D PROTEIN"/>
    <property type="match status" value="1"/>
</dbReference>
<feature type="coiled-coil region" evidence="1">
    <location>
        <begin position="116"/>
        <end position="143"/>
    </location>
</feature>
<keyword evidence="3" id="KW-0472">Membrane</keyword>
<keyword evidence="3" id="KW-1133">Transmembrane helix</keyword>
<reference evidence="6" key="1">
    <citation type="journal article" date="2017" name="Plant J.">
        <title>The pomegranate (Punica granatum L.) genome and the genomics of punicalagin biosynthesis.</title>
        <authorList>
            <person name="Qin G."/>
            <person name="Xu C."/>
            <person name="Ming R."/>
            <person name="Tang H."/>
            <person name="Guyot R."/>
            <person name="Kramer E.M."/>
            <person name="Hu Y."/>
            <person name="Yi X."/>
            <person name="Qi Y."/>
            <person name="Xu X."/>
            <person name="Gao Z."/>
            <person name="Pan H."/>
            <person name="Jian J."/>
            <person name="Tian Y."/>
            <person name="Yue Z."/>
            <person name="Xu Y."/>
        </authorList>
    </citation>
    <scope>NUCLEOTIDE SEQUENCE [LARGE SCALE GENOMIC DNA]</scope>
    <source>
        <strain evidence="6">cv. Dabenzi</strain>
    </source>
</reference>
<comment type="caution">
    <text evidence="4">The sequence shown here is derived from an EMBL/GenBank/DDBJ whole genome shotgun (WGS) entry which is preliminary data.</text>
</comment>
<dbReference type="STRING" id="22663.A0A218XNQ9"/>
<dbReference type="EMBL" id="PGOL01000035">
    <property type="protein sequence ID" value="PKI78822.1"/>
    <property type="molecule type" value="Genomic_DNA"/>
</dbReference>
<accession>A0A218XNQ9</accession>
<evidence type="ECO:0000256" key="2">
    <source>
        <dbReference type="SAM" id="MobiDB-lite"/>
    </source>
</evidence>
<dbReference type="Pfam" id="PF03140">
    <property type="entry name" value="DUF247"/>
    <property type="match status" value="1"/>
</dbReference>
<sequence>MGSSRNPRWIRTHRSQQAEKSGPPSEWVIDIHNCLREGIKCDLGRSWTIYRVPRSMREVYRKAYLPKLISIGPFHHGERHLRAMEEHKMRYLLRMLGYEFDRGKDQQEGEESEIHHLGIVRQLEELEAAVRGLEQRARQCYSEFLGIETDEFVRIMVVDGCFVIELLRLYHKFDREEDVDDPIFTTRWMLRTLQRDLLMLENQLPFLILQELFNLTSTTKEPSLIDLVLTFFDPLLPRDADIPKLDPKEQYDHMLDVFRSSFLTSVKGKVTSFGWQQLQSPNNISLVQERQLIHCIEELQEAGVKVKKRDGFDLLDISFCGRVLEIPPLYIDDNTVPLFLNFVAYEQCDEESEPFFTNFFMFFDSLINSPTDVDILHKCGIIKHVLGTNKDVARLVNNLCREIVYDMDECYLSNQMKEINDYCERYYRNRWHVWWANLVNEYFSSPWTLISLLAAISLLVLTALQTFYTVYPYYKPS</sequence>
<keyword evidence="1" id="KW-0175">Coiled coil</keyword>
<dbReference type="EMBL" id="MTKT01001111">
    <property type="protein sequence ID" value="OWM85922.1"/>
    <property type="molecule type" value="Genomic_DNA"/>
</dbReference>
<proteinExistence type="predicted"/>
<organism evidence="4 6">
    <name type="scientific">Punica granatum</name>
    <name type="common">Pomegranate</name>
    <dbReference type="NCBI Taxonomy" id="22663"/>
    <lineage>
        <taxon>Eukaryota</taxon>
        <taxon>Viridiplantae</taxon>
        <taxon>Streptophyta</taxon>
        <taxon>Embryophyta</taxon>
        <taxon>Tracheophyta</taxon>
        <taxon>Spermatophyta</taxon>
        <taxon>Magnoliopsida</taxon>
        <taxon>eudicotyledons</taxon>
        <taxon>Gunneridae</taxon>
        <taxon>Pentapetalae</taxon>
        <taxon>rosids</taxon>
        <taxon>malvids</taxon>
        <taxon>Myrtales</taxon>
        <taxon>Lythraceae</taxon>
        <taxon>Punica</taxon>
    </lineage>
</organism>
<reference evidence="5 7" key="3">
    <citation type="submission" date="2017-11" db="EMBL/GenBank/DDBJ databases">
        <title>De-novo sequencing of pomegranate (Punica granatum L.) genome.</title>
        <authorList>
            <person name="Akparov Z."/>
            <person name="Amiraslanov A."/>
            <person name="Hajiyeva S."/>
            <person name="Abbasov M."/>
            <person name="Kaur K."/>
            <person name="Hamwieh A."/>
            <person name="Solovyev V."/>
            <person name="Salamov A."/>
            <person name="Braich B."/>
            <person name="Kosarev P."/>
            <person name="Mahmoud A."/>
            <person name="Hajiyev E."/>
            <person name="Babayeva S."/>
            <person name="Izzatullayeva V."/>
            <person name="Mammadov A."/>
            <person name="Mammadov A."/>
            <person name="Sharifova S."/>
            <person name="Ojaghi J."/>
            <person name="Eynullazada K."/>
            <person name="Bayramov B."/>
            <person name="Abdulazimova A."/>
            <person name="Shahmuradov I."/>
        </authorList>
    </citation>
    <scope>NUCLEOTIDE SEQUENCE [LARGE SCALE GENOMIC DNA]</scope>
    <source>
        <strain evidence="5">AG2017</strain>
        <strain evidence="7">cv. AG2017</strain>
        <tissue evidence="5">Leaf</tissue>
    </source>
</reference>
<feature type="transmembrane region" description="Helical" evidence="3">
    <location>
        <begin position="447"/>
        <end position="471"/>
    </location>
</feature>
<protein>
    <submittedName>
        <fullName evidence="4">Uncharacterized protein</fullName>
    </submittedName>
</protein>
<evidence type="ECO:0000313" key="7">
    <source>
        <dbReference type="Proteomes" id="UP000233551"/>
    </source>
</evidence>
<dbReference type="OrthoDB" id="1842647at2759"/>
<name>A0A218XNQ9_PUNGR</name>
<reference evidence="4" key="2">
    <citation type="submission" date="2017-06" db="EMBL/GenBank/DDBJ databases">
        <title>The pomegranate genome and the genomics of punicalagin biosynthesis.</title>
        <authorList>
            <person name="Xu C."/>
        </authorList>
    </citation>
    <scope>NUCLEOTIDE SEQUENCE [LARGE SCALE GENOMIC DNA]</scope>
    <source>
        <tissue evidence="4">Fresh leaf</tissue>
    </source>
</reference>
<gene>
    <name evidence="4" type="ORF">CDL15_Pgr012172</name>
    <name evidence="5" type="ORF">CRG98_000782</name>
</gene>
<dbReference type="GeneID" id="116215512"/>
<dbReference type="AlphaFoldDB" id="A0A218XNQ9"/>
<evidence type="ECO:0000313" key="5">
    <source>
        <dbReference type="EMBL" id="PKI78822.1"/>
    </source>
</evidence>
<feature type="region of interest" description="Disordered" evidence="2">
    <location>
        <begin position="1"/>
        <end position="24"/>
    </location>
</feature>
<keyword evidence="3" id="KW-0812">Transmembrane</keyword>
<dbReference type="Proteomes" id="UP000233551">
    <property type="component" value="Unassembled WGS sequence"/>
</dbReference>
<evidence type="ECO:0000313" key="4">
    <source>
        <dbReference type="EMBL" id="OWM85922.1"/>
    </source>
</evidence>
<evidence type="ECO:0000256" key="3">
    <source>
        <dbReference type="SAM" id="Phobius"/>
    </source>
</evidence>
<dbReference type="Proteomes" id="UP000197138">
    <property type="component" value="Unassembled WGS sequence"/>
</dbReference>